<proteinExistence type="predicted"/>
<keyword evidence="4" id="KW-1185">Reference proteome</keyword>
<feature type="region of interest" description="Disordered" evidence="1">
    <location>
        <begin position="56"/>
        <end position="78"/>
    </location>
</feature>
<dbReference type="InParanoid" id="A0A2P5EFP5"/>
<feature type="signal peptide" evidence="2">
    <location>
        <begin position="1"/>
        <end position="24"/>
    </location>
</feature>
<evidence type="ECO:0000313" key="4">
    <source>
        <dbReference type="Proteomes" id="UP000237000"/>
    </source>
</evidence>
<gene>
    <name evidence="3" type="ORF">TorRG33x02_198080</name>
</gene>
<reference evidence="4" key="1">
    <citation type="submission" date="2016-06" db="EMBL/GenBank/DDBJ databases">
        <title>Parallel loss of symbiosis genes in relatives of nitrogen-fixing non-legume Parasponia.</title>
        <authorList>
            <person name="Van Velzen R."/>
            <person name="Holmer R."/>
            <person name="Bu F."/>
            <person name="Rutten L."/>
            <person name="Van Zeijl A."/>
            <person name="Liu W."/>
            <person name="Santuari L."/>
            <person name="Cao Q."/>
            <person name="Sharma T."/>
            <person name="Shen D."/>
            <person name="Roswanjaya Y."/>
            <person name="Wardhani T."/>
            <person name="Kalhor M.S."/>
            <person name="Jansen J."/>
            <person name="Van den Hoogen J."/>
            <person name="Gungor B."/>
            <person name="Hartog M."/>
            <person name="Hontelez J."/>
            <person name="Verver J."/>
            <person name="Yang W.-C."/>
            <person name="Schijlen E."/>
            <person name="Repin R."/>
            <person name="Schilthuizen M."/>
            <person name="Schranz E."/>
            <person name="Heidstra R."/>
            <person name="Miyata K."/>
            <person name="Fedorova E."/>
            <person name="Kohlen W."/>
            <person name="Bisseling T."/>
            <person name="Smit S."/>
            <person name="Geurts R."/>
        </authorList>
    </citation>
    <scope>NUCLEOTIDE SEQUENCE [LARGE SCALE GENOMIC DNA]</scope>
    <source>
        <strain evidence="4">cv. RG33-2</strain>
    </source>
</reference>
<dbReference type="GO" id="GO:0010628">
    <property type="term" value="P:positive regulation of gene expression"/>
    <property type="evidence" value="ECO:0007669"/>
    <property type="project" value="TreeGrafter"/>
</dbReference>
<dbReference type="AlphaFoldDB" id="A0A2P5EFP5"/>
<evidence type="ECO:0000256" key="2">
    <source>
        <dbReference type="SAM" id="SignalP"/>
    </source>
</evidence>
<dbReference type="GO" id="GO:0030154">
    <property type="term" value="P:cell differentiation"/>
    <property type="evidence" value="ECO:0007669"/>
    <property type="project" value="TreeGrafter"/>
</dbReference>
<dbReference type="GO" id="GO:0005615">
    <property type="term" value="C:extracellular space"/>
    <property type="evidence" value="ECO:0007669"/>
    <property type="project" value="TreeGrafter"/>
</dbReference>
<dbReference type="GO" id="GO:0008284">
    <property type="term" value="P:positive regulation of cell population proliferation"/>
    <property type="evidence" value="ECO:0007669"/>
    <property type="project" value="TreeGrafter"/>
</dbReference>
<comment type="caution">
    <text evidence="3">The sequence shown here is derived from an EMBL/GenBank/DDBJ whole genome shotgun (WGS) entry which is preliminary data.</text>
</comment>
<dbReference type="EMBL" id="JXTC01000163">
    <property type="protein sequence ID" value="PON84348.1"/>
    <property type="molecule type" value="Genomic_DNA"/>
</dbReference>
<sequence>MELSIRFSSSIVVLIMLYLRYSNAQTDPDVSDRKVGPIGSTTGVVAAEGSPMSYGKEIYDGVPTSPEDGNKRHGGSKMKQLKRLLGMVLVKEEGIDGGDNHTNKNNISGEGILNHVECNRRITRSPRRLKAKMADFIAFNADYHVPRPHPPKNN</sequence>
<dbReference type="PANTHER" id="PTHR36313">
    <property type="entry name" value="ROOT MERISTEM GROWTH FACTOR 2"/>
    <property type="match status" value="1"/>
</dbReference>
<accession>A0A2P5EFP5</accession>
<dbReference type="InterPro" id="IPR038804">
    <property type="entry name" value="RGF3"/>
</dbReference>
<dbReference type="PANTHER" id="PTHR36313:SF2">
    <property type="match status" value="1"/>
</dbReference>
<dbReference type="GO" id="GO:0008083">
    <property type="term" value="F:growth factor activity"/>
    <property type="evidence" value="ECO:0007669"/>
    <property type="project" value="InterPro"/>
</dbReference>
<keyword evidence="2" id="KW-0732">Signal</keyword>
<dbReference type="Proteomes" id="UP000237000">
    <property type="component" value="Unassembled WGS sequence"/>
</dbReference>
<dbReference type="GO" id="GO:0010082">
    <property type="term" value="P:regulation of root meristem growth"/>
    <property type="evidence" value="ECO:0007669"/>
    <property type="project" value="InterPro"/>
</dbReference>
<evidence type="ECO:0008006" key="5">
    <source>
        <dbReference type="Google" id="ProtNLM"/>
    </source>
</evidence>
<dbReference type="OrthoDB" id="994020at2759"/>
<protein>
    <recommendedName>
        <fullName evidence="5">Root meristem growth factor</fullName>
    </recommendedName>
</protein>
<evidence type="ECO:0000313" key="3">
    <source>
        <dbReference type="EMBL" id="PON84348.1"/>
    </source>
</evidence>
<evidence type="ECO:0000256" key="1">
    <source>
        <dbReference type="SAM" id="MobiDB-lite"/>
    </source>
</evidence>
<name>A0A2P5EFP5_TREOI</name>
<organism evidence="3 4">
    <name type="scientific">Trema orientale</name>
    <name type="common">Charcoal tree</name>
    <name type="synonym">Celtis orientalis</name>
    <dbReference type="NCBI Taxonomy" id="63057"/>
    <lineage>
        <taxon>Eukaryota</taxon>
        <taxon>Viridiplantae</taxon>
        <taxon>Streptophyta</taxon>
        <taxon>Embryophyta</taxon>
        <taxon>Tracheophyta</taxon>
        <taxon>Spermatophyta</taxon>
        <taxon>Magnoliopsida</taxon>
        <taxon>eudicotyledons</taxon>
        <taxon>Gunneridae</taxon>
        <taxon>Pentapetalae</taxon>
        <taxon>rosids</taxon>
        <taxon>fabids</taxon>
        <taxon>Rosales</taxon>
        <taxon>Cannabaceae</taxon>
        <taxon>Trema</taxon>
    </lineage>
</organism>
<feature type="chain" id="PRO_5015136860" description="Root meristem growth factor" evidence="2">
    <location>
        <begin position="25"/>
        <end position="154"/>
    </location>
</feature>